<protein>
    <submittedName>
        <fullName evidence="2">Uncharacterized protein</fullName>
    </submittedName>
</protein>
<proteinExistence type="predicted"/>
<keyword evidence="1" id="KW-0472">Membrane</keyword>
<feature type="transmembrane region" description="Helical" evidence="1">
    <location>
        <begin position="53"/>
        <end position="86"/>
    </location>
</feature>
<gene>
    <name evidence="2" type="primary">100636946</name>
</gene>
<evidence type="ECO:0000313" key="3">
    <source>
        <dbReference type="Proteomes" id="UP000007879"/>
    </source>
</evidence>
<keyword evidence="1" id="KW-0812">Transmembrane</keyword>
<sequence length="140" mass="16071">MNSATAPPSYEQGVLPAQPMMVQAQPYQPMVVSYPYYIQHKPQLPSYLIPNDYIIPSIIILVISCIFNITALFLSIPALGCAMFAWETKTRGIEFYPKAKRFGFAALILNIVALLWIFICGFVVLTTVADYHYRDYYYYY</sequence>
<dbReference type="Proteomes" id="UP000007879">
    <property type="component" value="Unassembled WGS sequence"/>
</dbReference>
<evidence type="ECO:0000313" key="2">
    <source>
        <dbReference type="EnsemblMetazoa" id="Aqu2.1.38201_001"/>
    </source>
</evidence>
<dbReference type="AlphaFoldDB" id="A0A1X7VDT0"/>
<reference evidence="3" key="1">
    <citation type="journal article" date="2010" name="Nature">
        <title>The Amphimedon queenslandica genome and the evolution of animal complexity.</title>
        <authorList>
            <person name="Srivastava M."/>
            <person name="Simakov O."/>
            <person name="Chapman J."/>
            <person name="Fahey B."/>
            <person name="Gauthier M.E."/>
            <person name="Mitros T."/>
            <person name="Richards G.S."/>
            <person name="Conaco C."/>
            <person name="Dacre M."/>
            <person name="Hellsten U."/>
            <person name="Larroux C."/>
            <person name="Putnam N.H."/>
            <person name="Stanke M."/>
            <person name="Adamska M."/>
            <person name="Darling A."/>
            <person name="Degnan S.M."/>
            <person name="Oakley T.H."/>
            <person name="Plachetzki D.C."/>
            <person name="Zhai Y."/>
            <person name="Adamski M."/>
            <person name="Calcino A."/>
            <person name="Cummins S.F."/>
            <person name="Goodstein D.M."/>
            <person name="Harris C."/>
            <person name="Jackson D.J."/>
            <person name="Leys S.P."/>
            <person name="Shu S."/>
            <person name="Woodcroft B.J."/>
            <person name="Vervoort M."/>
            <person name="Kosik K.S."/>
            <person name="Manning G."/>
            <person name="Degnan B.M."/>
            <person name="Rokhsar D.S."/>
        </authorList>
    </citation>
    <scope>NUCLEOTIDE SEQUENCE [LARGE SCALE GENOMIC DNA]</scope>
</reference>
<keyword evidence="1" id="KW-1133">Transmembrane helix</keyword>
<keyword evidence="3" id="KW-1185">Reference proteome</keyword>
<evidence type="ECO:0000256" key="1">
    <source>
        <dbReference type="SAM" id="Phobius"/>
    </source>
</evidence>
<dbReference type="InParanoid" id="A0A1X7VDT0"/>
<organism evidence="2">
    <name type="scientific">Amphimedon queenslandica</name>
    <name type="common">Sponge</name>
    <dbReference type="NCBI Taxonomy" id="400682"/>
    <lineage>
        <taxon>Eukaryota</taxon>
        <taxon>Metazoa</taxon>
        <taxon>Porifera</taxon>
        <taxon>Demospongiae</taxon>
        <taxon>Heteroscleromorpha</taxon>
        <taxon>Haplosclerida</taxon>
        <taxon>Niphatidae</taxon>
        <taxon>Amphimedon</taxon>
    </lineage>
</organism>
<dbReference type="EnsemblMetazoa" id="XM_003384647.3">
    <property type="protein sequence ID" value="XP_003384695.1"/>
    <property type="gene ID" value="LOC100636946"/>
</dbReference>
<name>A0A1X7VDT0_AMPQE</name>
<dbReference type="KEGG" id="aqu:100636946"/>
<accession>A0A1X7VDT0</accession>
<dbReference type="EnsemblMetazoa" id="Aqu2.1.38201_001">
    <property type="protein sequence ID" value="Aqu2.1.38201_001"/>
    <property type="gene ID" value="Aqu2.1.38201"/>
</dbReference>
<feature type="transmembrane region" description="Helical" evidence="1">
    <location>
        <begin position="107"/>
        <end position="129"/>
    </location>
</feature>
<reference evidence="2" key="2">
    <citation type="submission" date="2017-05" db="UniProtKB">
        <authorList>
            <consortium name="EnsemblMetazoa"/>
        </authorList>
    </citation>
    <scope>IDENTIFICATION</scope>
</reference>